<comment type="caution">
    <text evidence="2">The sequence shown here is derived from an EMBL/GenBank/DDBJ whole genome shotgun (WGS) entry which is preliminary data.</text>
</comment>
<dbReference type="EMBL" id="NIHW01000016">
    <property type="protein sequence ID" value="PLT87013.1"/>
    <property type="molecule type" value="Genomic_DNA"/>
</dbReference>
<feature type="region of interest" description="Disordered" evidence="1">
    <location>
        <begin position="140"/>
        <end position="165"/>
    </location>
</feature>
<reference evidence="2 3" key="1">
    <citation type="journal article" date="2017" name="Genome Med.">
        <title>A novel Ruminococcus gnavus clade enriched in inflammatory bowel disease patients.</title>
        <authorList>
            <person name="Hall A.B."/>
            <person name="Yassour M."/>
            <person name="Sauk J."/>
            <person name="Garner A."/>
            <person name="Jiang X."/>
            <person name="Arthur T."/>
            <person name="Lagoudas G.K."/>
            <person name="Vatanen T."/>
            <person name="Fornelos N."/>
            <person name="Wilson R."/>
            <person name="Bertha M."/>
            <person name="Cohen M."/>
            <person name="Garber J."/>
            <person name="Khalili H."/>
            <person name="Gevers D."/>
            <person name="Ananthakrishnan A.N."/>
            <person name="Kugathasan S."/>
            <person name="Lander E.S."/>
            <person name="Blainey P."/>
            <person name="Vlamakis H."/>
            <person name="Xavier R.J."/>
            <person name="Huttenhower C."/>
        </authorList>
    </citation>
    <scope>NUCLEOTIDE SEQUENCE [LARGE SCALE GENOMIC DNA]</scope>
    <source>
        <strain evidence="2 3">RJX1128</strain>
    </source>
</reference>
<dbReference type="AlphaFoldDB" id="A0A2N5Q055"/>
<dbReference type="InterPro" id="IPR024234">
    <property type="entry name" value="DUF3801"/>
</dbReference>
<name>A0A2N5Q055_MEDGN</name>
<evidence type="ECO:0000313" key="3">
    <source>
        <dbReference type="Proteomes" id="UP000234840"/>
    </source>
</evidence>
<proteinExistence type="predicted"/>
<sequence>MQDEVNTKVVALAIRTGTQTTKVTAQVLKAAMQKFLAEAEKAKTTQASKTYHGKQTIDQLMRQNTGLTNIEVTDQNIKSFERVAKKYNIDFALKKDKSAEPPRYLVFFKARDVDVMTAAFKEFSAKELDKSKKPSIRKLLFRSQEKVRNQKEREKVKTKDRGQEL</sequence>
<gene>
    <name evidence="2" type="ORF">CDL20_07735</name>
</gene>
<evidence type="ECO:0000313" key="2">
    <source>
        <dbReference type="EMBL" id="PLT87013.1"/>
    </source>
</evidence>
<evidence type="ECO:0000256" key="1">
    <source>
        <dbReference type="SAM" id="MobiDB-lite"/>
    </source>
</evidence>
<dbReference type="RefSeq" id="WP_101882416.1">
    <property type="nucleotide sequence ID" value="NZ_NIHW01000016.1"/>
</dbReference>
<protein>
    <submittedName>
        <fullName evidence="2">Conjugal transfer protein</fullName>
    </submittedName>
</protein>
<dbReference type="Pfam" id="PF12687">
    <property type="entry name" value="DUF3801"/>
    <property type="match status" value="1"/>
</dbReference>
<organism evidence="2 3">
    <name type="scientific">Mediterraneibacter gnavus</name>
    <name type="common">Ruminococcus gnavus</name>
    <dbReference type="NCBI Taxonomy" id="33038"/>
    <lineage>
        <taxon>Bacteria</taxon>
        <taxon>Bacillati</taxon>
        <taxon>Bacillota</taxon>
        <taxon>Clostridia</taxon>
        <taxon>Lachnospirales</taxon>
        <taxon>Lachnospiraceae</taxon>
        <taxon>Mediterraneibacter</taxon>
    </lineage>
</organism>
<dbReference type="Proteomes" id="UP000234840">
    <property type="component" value="Unassembled WGS sequence"/>
</dbReference>
<feature type="compositionally biased region" description="Basic and acidic residues" evidence="1">
    <location>
        <begin position="143"/>
        <end position="165"/>
    </location>
</feature>
<accession>A0A2N5Q055</accession>